<reference evidence="2 4" key="3">
    <citation type="submission" date="2019-07" db="EMBL/GenBank/DDBJ databases">
        <authorList>
            <person name="Jastrzebski P J."/>
            <person name="Paukszto L."/>
            <person name="Jastrzebski P J."/>
        </authorList>
    </citation>
    <scope>NUCLEOTIDE SEQUENCE [LARGE SCALE GENOMIC DNA]</scope>
    <source>
        <strain evidence="2 4">WMS-il1</strain>
    </source>
</reference>
<dbReference type="WBParaSite" id="HDID_0000453701-mRNA-1">
    <property type="protein sequence ID" value="HDID_0000453701-mRNA-1"/>
    <property type="gene ID" value="HDID_0000453701"/>
</dbReference>
<accession>A0A0R3SHX2</accession>
<dbReference type="Proteomes" id="UP000274504">
    <property type="component" value="Unassembled WGS sequence"/>
</dbReference>
<dbReference type="EMBL" id="UYSG01001783">
    <property type="protein sequence ID" value="VDL50925.1"/>
    <property type="molecule type" value="Genomic_DNA"/>
</dbReference>
<evidence type="ECO:0000313" key="1">
    <source>
        <dbReference type="EMBL" id="VDL50925.1"/>
    </source>
</evidence>
<dbReference type="OrthoDB" id="6285352at2759"/>
<dbReference type="Proteomes" id="UP000321570">
    <property type="component" value="Unassembled WGS sequence"/>
</dbReference>
<reference evidence="5" key="1">
    <citation type="submission" date="2017-02" db="UniProtKB">
        <authorList>
            <consortium name="WormBaseParasite"/>
        </authorList>
    </citation>
    <scope>IDENTIFICATION</scope>
</reference>
<evidence type="ECO:0000313" key="2">
    <source>
        <dbReference type="EMBL" id="VUZ54778.1"/>
    </source>
</evidence>
<sequence length="270" mass="31694">MNRIPDFDDLVENNEYIRNRYLACHDRLVVVLWGSFQRAIADLTQLYKEKLDDQNCDQHYLVQALSRIAHFHTMSQKALQLVEVFSNDLGNDVGRLFIRDTIIWSSQSMTPLDMYKITLRQFCPDRGIKRRRSGIVKRCRKCNKIKHRKSKRQRCILQSPTVKYNLNQQSSVNSFDFSSVPCDRQENFTFSIEQFSSSAPSAFVFVPSSNEDLYQYTYDQNATPLRSKLKRLYSELSEYEDFGLTDSMSKVCLHLMAKKPRLDSMFDDPF</sequence>
<name>A0A0R3SHX2_HYMDI</name>
<protein>
    <submittedName>
        <fullName evidence="5">MyTH4 domain-containing protein</fullName>
    </submittedName>
</protein>
<keyword evidence="4" id="KW-1185">Reference proteome</keyword>
<dbReference type="AlphaFoldDB" id="A0A0R3SHX2"/>
<gene>
    <name evidence="1" type="ORF">HDID_LOCUS4535</name>
    <name evidence="2" type="ORF">WMSIL1_LOCUS12907</name>
</gene>
<evidence type="ECO:0000313" key="4">
    <source>
        <dbReference type="Proteomes" id="UP000321570"/>
    </source>
</evidence>
<dbReference type="EMBL" id="CABIJS010000666">
    <property type="protein sequence ID" value="VUZ54778.1"/>
    <property type="molecule type" value="Genomic_DNA"/>
</dbReference>
<reference evidence="1 3" key="2">
    <citation type="submission" date="2018-11" db="EMBL/GenBank/DDBJ databases">
        <authorList>
            <consortium name="Pathogen Informatics"/>
        </authorList>
    </citation>
    <scope>NUCLEOTIDE SEQUENCE [LARGE SCALE GENOMIC DNA]</scope>
</reference>
<organism evidence="5">
    <name type="scientific">Hymenolepis diminuta</name>
    <name type="common">Rat tapeworm</name>
    <dbReference type="NCBI Taxonomy" id="6216"/>
    <lineage>
        <taxon>Eukaryota</taxon>
        <taxon>Metazoa</taxon>
        <taxon>Spiralia</taxon>
        <taxon>Lophotrochozoa</taxon>
        <taxon>Platyhelminthes</taxon>
        <taxon>Cestoda</taxon>
        <taxon>Eucestoda</taxon>
        <taxon>Cyclophyllidea</taxon>
        <taxon>Hymenolepididae</taxon>
        <taxon>Hymenolepis</taxon>
    </lineage>
</organism>
<evidence type="ECO:0000313" key="5">
    <source>
        <dbReference type="WBParaSite" id="HDID_0000453701-mRNA-1"/>
    </source>
</evidence>
<proteinExistence type="predicted"/>
<evidence type="ECO:0000313" key="3">
    <source>
        <dbReference type="Proteomes" id="UP000274504"/>
    </source>
</evidence>